<feature type="compositionally biased region" description="Basic residues" evidence="4">
    <location>
        <begin position="12"/>
        <end position="21"/>
    </location>
</feature>
<dbReference type="InterPro" id="IPR011711">
    <property type="entry name" value="GntR_C"/>
</dbReference>
<dbReference type="InterPro" id="IPR036390">
    <property type="entry name" value="WH_DNA-bd_sf"/>
</dbReference>
<evidence type="ECO:0000256" key="3">
    <source>
        <dbReference type="ARBA" id="ARBA00023163"/>
    </source>
</evidence>
<dbReference type="Gene3D" id="1.10.10.10">
    <property type="entry name" value="Winged helix-like DNA-binding domain superfamily/Winged helix DNA-binding domain"/>
    <property type="match status" value="1"/>
</dbReference>
<dbReference type="AlphaFoldDB" id="A0A5K7Z1D0"/>
<feature type="region of interest" description="Disordered" evidence="4">
    <location>
        <begin position="1"/>
        <end position="22"/>
    </location>
</feature>
<evidence type="ECO:0000259" key="5">
    <source>
        <dbReference type="PROSITE" id="PS50949"/>
    </source>
</evidence>
<dbReference type="PANTHER" id="PTHR43537:SF5">
    <property type="entry name" value="UXU OPERON TRANSCRIPTIONAL REGULATOR"/>
    <property type="match status" value="1"/>
</dbReference>
<evidence type="ECO:0000313" key="7">
    <source>
        <dbReference type="Proteomes" id="UP000427769"/>
    </source>
</evidence>
<dbReference type="OrthoDB" id="5420670at2"/>
<dbReference type="SUPFAM" id="SSF48008">
    <property type="entry name" value="GntR ligand-binding domain-like"/>
    <property type="match status" value="1"/>
</dbReference>
<dbReference type="InterPro" id="IPR000524">
    <property type="entry name" value="Tscrpt_reg_HTH_GntR"/>
</dbReference>
<organism evidence="6 7">
    <name type="scientific">Desulfosarcina widdelii</name>
    <dbReference type="NCBI Taxonomy" id="947919"/>
    <lineage>
        <taxon>Bacteria</taxon>
        <taxon>Pseudomonadati</taxon>
        <taxon>Thermodesulfobacteriota</taxon>
        <taxon>Desulfobacteria</taxon>
        <taxon>Desulfobacterales</taxon>
        <taxon>Desulfosarcinaceae</taxon>
        <taxon>Desulfosarcina</taxon>
    </lineage>
</organism>
<dbReference type="Gene3D" id="1.20.120.530">
    <property type="entry name" value="GntR ligand-binding domain-like"/>
    <property type="match status" value="1"/>
</dbReference>
<dbReference type="RefSeq" id="WP_155303540.1">
    <property type="nucleotide sequence ID" value="NZ_AP021875.1"/>
</dbReference>
<dbReference type="InterPro" id="IPR008920">
    <property type="entry name" value="TF_FadR/GntR_C"/>
</dbReference>
<keyword evidence="7" id="KW-1185">Reference proteome</keyword>
<dbReference type="GO" id="GO:0003677">
    <property type="term" value="F:DNA binding"/>
    <property type="evidence" value="ECO:0007669"/>
    <property type="project" value="UniProtKB-KW"/>
</dbReference>
<dbReference type="EMBL" id="AP021875">
    <property type="protein sequence ID" value="BBO74515.1"/>
    <property type="molecule type" value="Genomic_DNA"/>
</dbReference>
<evidence type="ECO:0000256" key="1">
    <source>
        <dbReference type="ARBA" id="ARBA00023015"/>
    </source>
</evidence>
<keyword evidence="2" id="KW-0238">DNA-binding</keyword>
<name>A0A5K7Z1D0_9BACT</name>
<keyword evidence="3" id="KW-0804">Transcription</keyword>
<keyword evidence="1" id="KW-0805">Transcription regulation</keyword>
<dbReference type="Proteomes" id="UP000427769">
    <property type="component" value="Chromosome"/>
</dbReference>
<accession>A0A5K7Z1D0</accession>
<dbReference type="SMART" id="SM00345">
    <property type="entry name" value="HTH_GNTR"/>
    <property type="match status" value="1"/>
</dbReference>
<gene>
    <name evidence="6" type="ORF">DSCW_19320</name>
</gene>
<dbReference type="PANTHER" id="PTHR43537">
    <property type="entry name" value="TRANSCRIPTIONAL REGULATOR, GNTR FAMILY"/>
    <property type="match status" value="1"/>
</dbReference>
<protein>
    <submittedName>
        <fullName evidence="6">GntR family transcriptional regulator</fullName>
    </submittedName>
</protein>
<sequence>MRATATVESQSKPRKKGPSKRKSIETLYTQIKTMMYNQDLSPGQKLILQDLARQLNVSTTPLLQALHRLENAKLVRYEQNKGFFVAEITETEARQLYQAREALEVYLIPISINKLTADKVEAIRESFRLQKDSTVPTNRRKMMLTDASFHLTIAKASGNQVMVDLLETVMERIYLKYRAEYVSEERIKKIIKDHRDMLQYLSKKDEKKTIQLVREHIRSGMEHMIDSLKNGRVVSL</sequence>
<evidence type="ECO:0000313" key="6">
    <source>
        <dbReference type="EMBL" id="BBO74515.1"/>
    </source>
</evidence>
<dbReference type="KEGG" id="dwd:DSCW_19320"/>
<dbReference type="Pfam" id="PF00392">
    <property type="entry name" value="GntR"/>
    <property type="match status" value="1"/>
</dbReference>
<dbReference type="SMART" id="SM00895">
    <property type="entry name" value="FCD"/>
    <property type="match status" value="1"/>
</dbReference>
<dbReference type="Pfam" id="PF07729">
    <property type="entry name" value="FCD"/>
    <property type="match status" value="1"/>
</dbReference>
<reference evidence="6 7" key="1">
    <citation type="submission" date="2019-11" db="EMBL/GenBank/DDBJ databases">
        <title>Comparative genomics of hydrocarbon-degrading Desulfosarcina strains.</title>
        <authorList>
            <person name="Watanabe M."/>
            <person name="Kojima H."/>
            <person name="Fukui M."/>
        </authorList>
    </citation>
    <scope>NUCLEOTIDE SEQUENCE [LARGE SCALE GENOMIC DNA]</scope>
    <source>
        <strain evidence="6 7">PP31</strain>
    </source>
</reference>
<evidence type="ECO:0000256" key="2">
    <source>
        <dbReference type="ARBA" id="ARBA00023125"/>
    </source>
</evidence>
<feature type="domain" description="HTH gntR-type" evidence="5">
    <location>
        <begin position="21"/>
        <end position="88"/>
    </location>
</feature>
<proteinExistence type="predicted"/>
<dbReference type="InterPro" id="IPR036388">
    <property type="entry name" value="WH-like_DNA-bd_sf"/>
</dbReference>
<dbReference type="PROSITE" id="PS50949">
    <property type="entry name" value="HTH_GNTR"/>
    <property type="match status" value="1"/>
</dbReference>
<dbReference type="GO" id="GO:0003700">
    <property type="term" value="F:DNA-binding transcription factor activity"/>
    <property type="evidence" value="ECO:0007669"/>
    <property type="project" value="InterPro"/>
</dbReference>
<evidence type="ECO:0000256" key="4">
    <source>
        <dbReference type="SAM" id="MobiDB-lite"/>
    </source>
</evidence>
<dbReference type="SUPFAM" id="SSF46785">
    <property type="entry name" value="Winged helix' DNA-binding domain"/>
    <property type="match status" value="1"/>
</dbReference>